<evidence type="ECO:0000256" key="1">
    <source>
        <dbReference type="SAM" id="Coils"/>
    </source>
</evidence>
<dbReference type="OrthoDB" id="7866449at2759"/>
<feature type="compositionally biased region" description="Basic and acidic residues" evidence="2">
    <location>
        <begin position="235"/>
        <end position="254"/>
    </location>
</feature>
<feature type="coiled-coil region" evidence="1">
    <location>
        <begin position="8"/>
        <end position="63"/>
    </location>
</feature>
<evidence type="ECO:0000313" key="4">
    <source>
        <dbReference type="Proteomes" id="UP000002282"/>
    </source>
</evidence>
<accession>B4PJU7</accession>
<dbReference type="eggNOG" id="ENOG502TAV4">
    <property type="taxonomic scope" value="Eukaryota"/>
</dbReference>
<dbReference type="PhylomeDB" id="B4PJU7"/>
<evidence type="ECO:0000313" key="3">
    <source>
        <dbReference type="EMBL" id="EDW94716.1"/>
    </source>
</evidence>
<dbReference type="Proteomes" id="UP000002282">
    <property type="component" value="Chromosome 3L"/>
</dbReference>
<reference evidence="3 4" key="1">
    <citation type="journal article" date="2007" name="Nature">
        <title>Evolution of genes and genomes on the Drosophila phylogeny.</title>
        <authorList>
            <consortium name="Drosophila 12 Genomes Consortium"/>
            <person name="Clark A.G."/>
            <person name="Eisen M.B."/>
            <person name="Smith D.R."/>
            <person name="Bergman C.M."/>
            <person name="Oliver B."/>
            <person name="Markow T.A."/>
            <person name="Kaufman T.C."/>
            <person name="Kellis M."/>
            <person name="Gelbart W."/>
            <person name="Iyer V.N."/>
            <person name="Pollard D.A."/>
            <person name="Sackton T.B."/>
            <person name="Larracuente A.M."/>
            <person name="Singh N.D."/>
            <person name="Abad J.P."/>
            <person name="Abt D.N."/>
            <person name="Adryan B."/>
            <person name="Aguade M."/>
            <person name="Akashi H."/>
            <person name="Anderson W.W."/>
            <person name="Aquadro C.F."/>
            <person name="Ardell D.H."/>
            <person name="Arguello R."/>
            <person name="Artieri C.G."/>
            <person name="Barbash D.A."/>
            <person name="Barker D."/>
            <person name="Barsanti P."/>
            <person name="Batterham P."/>
            <person name="Batzoglou S."/>
            <person name="Begun D."/>
            <person name="Bhutkar A."/>
            <person name="Blanco E."/>
            <person name="Bosak S.A."/>
            <person name="Bradley R.K."/>
            <person name="Brand A.D."/>
            <person name="Brent M.R."/>
            <person name="Brooks A.N."/>
            <person name="Brown R.H."/>
            <person name="Butlin R.K."/>
            <person name="Caggese C."/>
            <person name="Calvi B.R."/>
            <person name="Bernardo de Carvalho A."/>
            <person name="Caspi A."/>
            <person name="Castrezana S."/>
            <person name="Celniker S.E."/>
            <person name="Chang J.L."/>
            <person name="Chapple C."/>
            <person name="Chatterji S."/>
            <person name="Chinwalla A."/>
            <person name="Civetta A."/>
            <person name="Clifton S.W."/>
            <person name="Comeron J.M."/>
            <person name="Costello J.C."/>
            <person name="Coyne J.A."/>
            <person name="Daub J."/>
            <person name="David R.G."/>
            <person name="Delcher A.L."/>
            <person name="Delehaunty K."/>
            <person name="Do C.B."/>
            <person name="Ebling H."/>
            <person name="Edwards K."/>
            <person name="Eickbush T."/>
            <person name="Evans J.D."/>
            <person name="Filipski A."/>
            <person name="Findeiss S."/>
            <person name="Freyhult E."/>
            <person name="Fulton L."/>
            <person name="Fulton R."/>
            <person name="Garcia A.C."/>
            <person name="Gardiner A."/>
            <person name="Garfield D.A."/>
            <person name="Garvin B.E."/>
            <person name="Gibson G."/>
            <person name="Gilbert D."/>
            <person name="Gnerre S."/>
            <person name="Godfrey J."/>
            <person name="Good R."/>
            <person name="Gotea V."/>
            <person name="Gravely B."/>
            <person name="Greenberg A.J."/>
            <person name="Griffiths-Jones S."/>
            <person name="Gross S."/>
            <person name="Guigo R."/>
            <person name="Gustafson E.A."/>
            <person name="Haerty W."/>
            <person name="Hahn M.W."/>
            <person name="Halligan D.L."/>
            <person name="Halpern A.L."/>
            <person name="Halter G.M."/>
            <person name="Han M.V."/>
            <person name="Heger A."/>
            <person name="Hillier L."/>
            <person name="Hinrichs A.S."/>
            <person name="Holmes I."/>
            <person name="Hoskins R.A."/>
            <person name="Hubisz M.J."/>
            <person name="Hultmark D."/>
            <person name="Huntley M.A."/>
            <person name="Jaffe D.B."/>
            <person name="Jagadeeshan S."/>
            <person name="Jeck W.R."/>
            <person name="Johnson J."/>
            <person name="Jones C.D."/>
            <person name="Jordan W.C."/>
            <person name="Karpen G.H."/>
            <person name="Kataoka E."/>
            <person name="Keightley P.D."/>
            <person name="Kheradpour P."/>
            <person name="Kirkness E.F."/>
            <person name="Koerich L.B."/>
            <person name="Kristiansen K."/>
            <person name="Kudrna D."/>
            <person name="Kulathinal R.J."/>
            <person name="Kumar S."/>
            <person name="Kwok R."/>
            <person name="Lander E."/>
            <person name="Langley C.H."/>
            <person name="Lapoint R."/>
            <person name="Lazzaro B.P."/>
            <person name="Lee S.J."/>
            <person name="Levesque L."/>
            <person name="Li R."/>
            <person name="Lin C.F."/>
            <person name="Lin M.F."/>
            <person name="Lindblad-Toh K."/>
            <person name="Llopart A."/>
            <person name="Long M."/>
            <person name="Low L."/>
            <person name="Lozovsky E."/>
            <person name="Lu J."/>
            <person name="Luo M."/>
            <person name="Machado C.A."/>
            <person name="Makalowski W."/>
            <person name="Marzo M."/>
            <person name="Matsuda M."/>
            <person name="Matzkin L."/>
            <person name="McAllister B."/>
            <person name="McBride C.S."/>
            <person name="McKernan B."/>
            <person name="McKernan K."/>
            <person name="Mendez-Lago M."/>
            <person name="Minx P."/>
            <person name="Mollenhauer M.U."/>
            <person name="Montooth K."/>
            <person name="Mount S.M."/>
            <person name="Mu X."/>
            <person name="Myers E."/>
            <person name="Negre B."/>
            <person name="Newfeld S."/>
            <person name="Nielsen R."/>
            <person name="Noor M.A."/>
            <person name="O'Grady P."/>
            <person name="Pachter L."/>
            <person name="Papaceit M."/>
            <person name="Parisi M.J."/>
            <person name="Parisi M."/>
            <person name="Parts L."/>
            <person name="Pedersen J.S."/>
            <person name="Pesole G."/>
            <person name="Phillippy A.M."/>
            <person name="Ponting C.P."/>
            <person name="Pop M."/>
            <person name="Porcelli D."/>
            <person name="Powell J.R."/>
            <person name="Prohaska S."/>
            <person name="Pruitt K."/>
            <person name="Puig M."/>
            <person name="Quesneville H."/>
            <person name="Ram K.R."/>
            <person name="Rand D."/>
            <person name="Rasmussen M.D."/>
            <person name="Reed L.K."/>
            <person name="Reenan R."/>
            <person name="Reily A."/>
            <person name="Remington K.A."/>
            <person name="Rieger T.T."/>
            <person name="Ritchie M.G."/>
            <person name="Robin C."/>
            <person name="Rogers Y.H."/>
            <person name="Rohde C."/>
            <person name="Rozas J."/>
            <person name="Rubenfield M.J."/>
            <person name="Ruiz A."/>
            <person name="Russo S."/>
            <person name="Salzberg S.L."/>
            <person name="Sanchez-Gracia A."/>
            <person name="Saranga D.J."/>
            <person name="Sato H."/>
            <person name="Schaeffer S.W."/>
            <person name="Schatz M.C."/>
            <person name="Schlenke T."/>
            <person name="Schwartz R."/>
            <person name="Segarra C."/>
            <person name="Singh R.S."/>
            <person name="Sirot L."/>
            <person name="Sirota M."/>
            <person name="Sisneros N.B."/>
            <person name="Smith C.D."/>
            <person name="Smith T.F."/>
            <person name="Spieth J."/>
            <person name="Stage D.E."/>
            <person name="Stark A."/>
            <person name="Stephan W."/>
            <person name="Strausberg R.L."/>
            <person name="Strempel S."/>
            <person name="Sturgill D."/>
            <person name="Sutton G."/>
            <person name="Sutton G.G."/>
            <person name="Tao W."/>
            <person name="Teichmann S."/>
            <person name="Tobari Y.N."/>
            <person name="Tomimura Y."/>
            <person name="Tsolas J.M."/>
            <person name="Valente V.L."/>
            <person name="Venter E."/>
            <person name="Venter J.C."/>
            <person name="Vicario S."/>
            <person name="Vieira F.G."/>
            <person name="Vilella A.J."/>
            <person name="Villasante A."/>
            <person name="Walenz B."/>
            <person name="Wang J."/>
            <person name="Wasserman M."/>
            <person name="Watts T."/>
            <person name="Wilson D."/>
            <person name="Wilson R.K."/>
            <person name="Wing R.A."/>
            <person name="Wolfner M.F."/>
            <person name="Wong A."/>
            <person name="Wong G.K."/>
            <person name="Wu C.I."/>
            <person name="Wu G."/>
            <person name="Yamamoto D."/>
            <person name="Yang H.P."/>
            <person name="Yang S.P."/>
            <person name="Yorke J.A."/>
            <person name="Yoshida K."/>
            <person name="Zdobnov E."/>
            <person name="Zhang P."/>
            <person name="Zhang Y."/>
            <person name="Zimin A.V."/>
            <person name="Baldwin J."/>
            <person name="Abdouelleil A."/>
            <person name="Abdulkadir J."/>
            <person name="Abebe A."/>
            <person name="Abera B."/>
            <person name="Abreu J."/>
            <person name="Acer S.C."/>
            <person name="Aftuck L."/>
            <person name="Alexander A."/>
            <person name="An P."/>
            <person name="Anderson E."/>
            <person name="Anderson S."/>
            <person name="Arachi H."/>
            <person name="Azer M."/>
            <person name="Bachantsang P."/>
            <person name="Barry A."/>
            <person name="Bayul T."/>
            <person name="Berlin A."/>
            <person name="Bessette D."/>
            <person name="Bloom T."/>
            <person name="Blye J."/>
            <person name="Boguslavskiy L."/>
            <person name="Bonnet C."/>
            <person name="Boukhgalter B."/>
            <person name="Bourzgui I."/>
            <person name="Brown A."/>
            <person name="Cahill P."/>
            <person name="Channer S."/>
            <person name="Cheshatsang Y."/>
            <person name="Chuda L."/>
            <person name="Citroen M."/>
            <person name="Collymore A."/>
            <person name="Cooke P."/>
            <person name="Costello M."/>
            <person name="D'Aco K."/>
            <person name="Daza R."/>
            <person name="De Haan G."/>
            <person name="DeGray S."/>
            <person name="DeMaso C."/>
            <person name="Dhargay N."/>
            <person name="Dooley K."/>
            <person name="Dooley E."/>
            <person name="Doricent M."/>
            <person name="Dorje P."/>
            <person name="Dorjee K."/>
            <person name="Dupes A."/>
            <person name="Elong R."/>
            <person name="Falk J."/>
            <person name="Farina A."/>
            <person name="Faro S."/>
            <person name="Ferguson D."/>
            <person name="Fisher S."/>
            <person name="Foley C.D."/>
            <person name="Franke A."/>
            <person name="Friedrich D."/>
            <person name="Gadbois L."/>
            <person name="Gearin G."/>
            <person name="Gearin C.R."/>
            <person name="Giannoukos G."/>
            <person name="Goode T."/>
            <person name="Graham J."/>
            <person name="Grandbois E."/>
            <person name="Grewal S."/>
            <person name="Gyaltsen K."/>
            <person name="Hafez N."/>
            <person name="Hagos B."/>
            <person name="Hall J."/>
            <person name="Henson C."/>
            <person name="Hollinger A."/>
            <person name="Honan T."/>
            <person name="Huard M.D."/>
            <person name="Hughes L."/>
            <person name="Hurhula B."/>
            <person name="Husby M.E."/>
            <person name="Kamat A."/>
            <person name="Kanga B."/>
            <person name="Kashin S."/>
            <person name="Khazanovich D."/>
            <person name="Kisner P."/>
            <person name="Lance K."/>
            <person name="Lara M."/>
            <person name="Lee W."/>
            <person name="Lennon N."/>
            <person name="Letendre F."/>
            <person name="LeVine R."/>
            <person name="Lipovsky A."/>
            <person name="Liu X."/>
            <person name="Liu J."/>
            <person name="Liu S."/>
            <person name="Lokyitsang T."/>
            <person name="Lokyitsang Y."/>
            <person name="Lubonja R."/>
            <person name="Lui A."/>
            <person name="MacDonald P."/>
            <person name="Magnisalis V."/>
            <person name="Maru K."/>
            <person name="Matthews C."/>
            <person name="McCusker W."/>
            <person name="McDonough S."/>
            <person name="Mehta T."/>
            <person name="Meldrim J."/>
            <person name="Meneus L."/>
            <person name="Mihai O."/>
            <person name="Mihalev A."/>
            <person name="Mihova T."/>
            <person name="Mittelman R."/>
            <person name="Mlenga V."/>
            <person name="Montmayeur A."/>
            <person name="Mulrain L."/>
            <person name="Navidi A."/>
            <person name="Naylor J."/>
            <person name="Negash T."/>
            <person name="Nguyen T."/>
            <person name="Nguyen N."/>
            <person name="Nicol R."/>
            <person name="Norbu C."/>
            <person name="Norbu N."/>
            <person name="Novod N."/>
            <person name="O'Neill B."/>
            <person name="Osman S."/>
            <person name="Markiewicz E."/>
            <person name="Oyono O.L."/>
            <person name="Patti C."/>
            <person name="Phunkhang P."/>
            <person name="Pierre F."/>
            <person name="Priest M."/>
            <person name="Raghuraman S."/>
            <person name="Rege F."/>
            <person name="Reyes R."/>
            <person name="Rise C."/>
            <person name="Rogov P."/>
            <person name="Ross K."/>
            <person name="Ryan E."/>
            <person name="Settipalli S."/>
            <person name="Shea T."/>
            <person name="Sherpa N."/>
            <person name="Shi L."/>
            <person name="Shih D."/>
            <person name="Sparrow T."/>
            <person name="Spaulding J."/>
            <person name="Stalker J."/>
            <person name="Stange-Thomann N."/>
            <person name="Stavropoulos S."/>
            <person name="Stone C."/>
            <person name="Strader C."/>
            <person name="Tesfaye S."/>
            <person name="Thomson T."/>
            <person name="Thoulutsang Y."/>
            <person name="Thoulutsang D."/>
            <person name="Topham K."/>
            <person name="Topping I."/>
            <person name="Tsamla T."/>
            <person name="Vassiliev H."/>
            <person name="Vo A."/>
            <person name="Wangchuk T."/>
            <person name="Wangdi T."/>
            <person name="Weiand M."/>
            <person name="Wilkinson J."/>
            <person name="Wilson A."/>
            <person name="Yadav S."/>
            <person name="Young G."/>
            <person name="Yu Q."/>
            <person name="Zembek L."/>
            <person name="Zhong D."/>
            <person name="Zimmer A."/>
            <person name="Zwirko Z."/>
            <person name="Jaffe D.B."/>
            <person name="Alvarez P."/>
            <person name="Brockman W."/>
            <person name="Butler J."/>
            <person name="Chin C."/>
            <person name="Gnerre S."/>
            <person name="Grabherr M."/>
            <person name="Kleber M."/>
            <person name="Mauceli E."/>
            <person name="MacCallum I."/>
        </authorList>
    </citation>
    <scope>NUCLEOTIDE SEQUENCE [LARGE SCALE GENOMIC DNA]</scope>
    <source>
        <strain evidence="4">Tai18E2 / Tucson 14021-0261.01</strain>
    </source>
</reference>
<dbReference type="OMA" id="KYQQRMT"/>
<dbReference type="SMR" id="B4PJU7"/>
<organism evidence="3 4">
    <name type="scientific">Drosophila yakuba</name>
    <name type="common">Fruit fly</name>
    <dbReference type="NCBI Taxonomy" id="7245"/>
    <lineage>
        <taxon>Eukaryota</taxon>
        <taxon>Metazoa</taxon>
        <taxon>Ecdysozoa</taxon>
        <taxon>Arthropoda</taxon>
        <taxon>Hexapoda</taxon>
        <taxon>Insecta</taxon>
        <taxon>Pterygota</taxon>
        <taxon>Neoptera</taxon>
        <taxon>Endopterygota</taxon>
        <taxon>Diptera</taxon>
        <taxon>Brachycera</taxon>
        <taxon>Muscomorpha</taxon>
        <taxon>Ephydroidea</taxon>
        <taxon>Drosophilidae</taxon>
        <taxon>Drosophila</taxon>
        <taxon>Sophophora</taxon>
    </lineage>
</organism>
<evidence type="ECO:0000256" key="2">
    <source>
        <dbReference type="SAM" id="MobiDB-lite"/>
    </source>
</evidence>
<dbReference type="AlphaFoldDB" id="B4PJU7"/>
<keyword evidence="4" id="KW-1185">Reference proteome</keyword>
<proteinExistence type="predicted"/>
<keyword evidence="1" id="KW-0175">Coiled coil</keyword>
<feature type="region of interest" description="Disordered" evidence="2">
    <location>
        <begin position="198"/>
        <end position="263"/>
    </location>
</feature>
<reference evidence="3 4" key="2">
    <citation type="journal article" date="2007" name="PLoS Biol.">
        <title>Principles of genome evolution in the Drosophila melanogaster species group.</title>
        <authorList>
            <person name="Ranz J.M."/>
            <person name="Maurin D."/>
            <person name="Chan Y.S."/>
            <person name="von Grotthuss M."/>
            <person name="Hillier L.W."/>
            <person name="Roote J."/>
            <person name="Ashburner M."/>
            <person name="Bergman C.M."/>
        </authorList>
    </citation>
    <scope>NUCLEOTIDE SEQUENCE [LARGE SCALE GENOMIC DNA]</scope>
    <source>
        <strain evidence="4">Tai18E2 / Tucson 14021-0261.01</strain>
    </source>
</reference>
<sequence length="286" mass="33249">MPYHDRAKARLENEVVLLRREVASLRSKHIKHRKYRQNQAVLQARLEQEIQFLQNELAAAQVNRNERECGGAEQCSRLSQQVEKLDEHVIKQEKYIAFLEDQINHTRNKYQQRMTDVRQNAELVEKELKRVRREIKAITEQAGKVDSLQQQVGFLIAKLDRRNAIISKYEAQQDEIISIMASLQKQKDKIKRHQKINIAHDDKADSSSIPSEQPPLLKPCLQKTSDRKKHRKQLKFREGYKEDSSSTDPDKPPDDEPSQSASLNLVCLSSALRNKLSNQEQPTIDQ</sequence>
<feature type="coiled-coil region" evidence="1">
    <location>
        <begin position="107"/>
        <end position="141"/>
    </location>
</feature>
<protein>
    <submittedName>
        <fullName evidence="3">Uncharacterized protein</fullName>
    </submittedName>
</protein>
<dbReference type="HOGENOM" id="CLU_083720_0_0_1"/>
<gene>
    <name evidence="3" type="primary">Dyak\GE22146</name>
    <name evidence="3" type="synonym">dyak_GLEANR_5848</name>
    <name evidence="3" type="synonym">GE22146</name>
    <name evidence="3" type="ORF">Dyak_GE22146</name>
</gene>
<dbReference type="KEGG" id="dya:Dyak_GE22146"/>
<dbReference type="EMBL" id="CM000159">
    <property type="protein sequence ID" value="EDW94716.1"/>
    <property type="molecule type" value="Genomic_DNA"/>
</dbReference>
<name>B4PJU7_DROYA</name>